<evidence type="ECO:0000313" key="3">
    <source>
        <dbReference type="Proteomes" id="UP000677804"/>
    </source>
</evidence>
<reference evidence="2 3" key="1">
    <citation type="submission" date="2021-05" db="EMBL/GenBank/DDBJ databases">
        <title>Novel species in genus Cellulomonas.</title>
        <authorList>
            <person name="Zhang G."/>
        </authorList>
    </citation>
    <scope>NUCLEOTIDE SEQUENCE [LARGE SCALE GENOMIC DNA]</scope>
    <source>
        <strain evidence="3">zg-ZUI222</strain>
    </source>
</reference>
<sequence>MARTPERGPLRVATFNAGMMSTFILNWDVREDPLGAFVASFTSIFTDADARDIGHRLADMVLGAPYDVVVFDEIFHADTREALVSRAMDPARPATTRYDWVVAGLGPELRSPSPPQRTPRPVLEVIAAVVDVEVEAVAEAWDDLVEGPLRSWMDDSGLLLLSRVPLLPIPVDGGGTSPWVYDRYLGATGWDALAPKGIGAVALTDPNNMGPVVLGFTHMQSDEGGDPNVGIRVSQLRQVDWLMTETVRSLGTPHGVLLGDLNIPGRPDASGVMPSEWDRHLSPATGDRAAVAWDGWTQMLMPGRAPDLCLSHPGSGERLDYVVCYDLSGSTPATAPEAFGSLGVQHLSLARELRLGSTGGSAPIGLAPVDLAAPPGTQDVSDHVGVSAIIGHRQDGSSPSTARDGTLPPAPVGKPPQPLPVEWHRVQHGEVRWLSLPGGSYRLDIEDDDGQAPPLVDVRLFRPADLSAQLPDRRRSTDPVQLREGRVITSTEQEVLVRLHRLDTDTESRTVRLEVHAVFGRTSADAVGLQPWVPSHPLFWPQESVTASPVEPRWYEVQLDDMTVPTQPLRFRAVNRAGDPVPVEIELFPGTERGTDPSELDAPLSSVATDEETGTTPVVTWPAVDPRERTFLARVRSRTGTQEEVSLEVQVELHVLRYMHFYCLDESGTDRPFSDTIDWVVRSDLPGVAPVGGVVPGVDTDPRRPHTMLVAPLAFTTSVAVELEELGSGEKTAAQFVVPGAGEADGADHAQDKDMPDWFSDGRYRLASSWSRRPR</sequence>
<evidence type="ECO:0000313" key="2">
    <source>
        <dbReference type="EMBL" id="QVI61690.1"/>
    </source>
</evidence>
<feature type="compositionally biased region" description="Pro residues" evidence="1">
    <location>
        <begin position="408"/>
        <end position="418"/>
    </location>
</feature>
<evidence type="ECO:0008006" key="4">
    <source>
        <dbReference type="Google" id="ProtNLM"/>
    </source>
</evidence>
<accession>A0ABX8D485</accession>
<dbReference type="EMBL" id="CP074405">
    <property type="protein sequence ID" value="QVI61690.1"/>
    <property type="molecule type" value="Genomic_DNA"/>
</dbReference>
<proteinExistence type="predicted"/>
<dbReference type="RefSeq" id="WP_207339267.1">
    <property type="nucleotide sequence ID" value="NZ_CP074405.1"/>
</dbReference>
<feature type="region of interest" description="Disordered" evidence="1">
    <location>
        <begin position="391"/>
        <end position="418"/>
    </location>
</feature>
<name>A0ABX8D485_9CELL</name>
<gene>
    <name evidence="2" type="ORF">KG103_14695</name>
</gene>
<evidence type="ECO:0000256" key="1">
    <source>
        <dbReference type="SAM" id="MobiDB-lite"/>
    </source>
</evidence>
<organism evidence="2 3">
    <name type="scientific">Cellulomonas wangleii</name>
    <dbReference type="NCBI Taxonomy" id="2816956"/>
    <lineage>
        <taxon>Bacteria</taxon>
        <taxon>Bacillati</taxon>
        <taxon>Actinomycetota</taxon>
        <taxon>Actinomycetes</taxon>
        <taxon>Micrococcales</taxon>
        <taxon>Cellulomonadaceae</taxon>
        <taxon>Cellulomonas</taxon>
    </lineage>
</organism>
<dbReference type="SUPFAM" id="SSF56219">
    <property type="entry name" value="DNase I-like"/>
    <property type="match status" value="1"/>
</dbReference>
<dbReference type="Proteomes" id="UP000677804">
    <property type="component" value="Chromosome"/>
</dbReference>
<dbReference type="InterPro" id="IPR036691">
    <property type="entry name" value="Endo/exonu/phosph_ase_sf"/>
</dbReference>
<dbReference type="Gene3D" id="3.60.10.10">
    <property type="entry name" value="Endonuclease/exonuclease/phosphatase"/>
    <property type="match status" value="1"/>
</dbReference>
<protein>
    <recommendedName>
        <fullName evidence="4">Endonuclease/exonuclease/phosphatase domain-containing protein</fullName>
    </recommendedName>
</protein>
<keyword evidence="3" id="KW-1185">Reference proteome</keyword>